<dbReference type="AlphaFoldDB" id="A0A4Q2UL68"/>
<comment type="caution">
    <text evidence="1">The sequence shown here is derived from an EMBL/GenBank/DDBJ whole genome shotgun (WGS) entry which is preliminary data.</text>
</comment>
<keyword evidence="2" id="KW-1185">Reference proteome</keyword>
<name>A0A4Q2UL68_9BACT</name>
<organism evidence="1 2">
    <name type="scientific">Spirosoma sordidisoli</name>
    <dbReference type="NCBI Taxonomy" id="2502893"/>
    <lineage>
        <taxon>Bacteria</taxon>
        <taxon>Pseudomonadati</taxon>
        <taxon>Bacteroidota</taxon>
        <taxon>Cytophagia</taxon>
        <taxon>Cytophagales</taxon>
        <taxon>Cytophagaceae</taxon>
        <taxon>Spirosoma</taxon>
    </lineage>
</organism>
<proteinExistence type="predicted"/>
<dbReference type="Proteomes" id="UP000290407">
    <property type="component" value="Unassembled WGS sequence"/>
</dbReference>
<gene>
    <name evidence="1" type="ORF">EQG79_10445</name>
</gene>
<dbReference type="RefSeq" id="WP_077922743.1">
    <property type="nucleotide sequence ID" value="NZ_SBLB01000002.1"/>
</dbReference>
<dbReference type="EMBL" id="SBLB01000002">
    <property type="protein sequence ID" value="RYC70273.1"/>
    <property type="molecule type" value="Genomic_DNA"/>
</dbReference>
<evidence type="ECO:0000313" key="1">
    <source>
        <dbReference type="EMBL" id="RYC70273.1"/>
    </source>
</evidence>
<reference evidence="1 2" key="1">
    <citation type="submission" date="2019-01" db="EMBL/GenBank/DDBJ databases">
        <title>Spirosoma flava sp. nov., a propanil-degrading bacterium isolated from herbicide-contaminated soil.</title>
        <authorList>
            <person name="Zhang L."/>
            <person name="Jiang J.-D."/>
        </authorList>
    </citation>
    <scope>NUCLEOTIDE SEQUENCE [LARGE SCALE GENOMIC DNA]</scope>
    <source>
        <strain evidence="1 2">TY50</strain>
    </source>
</reference>
<sequence length="151" mass="16857">MHNRVVLLTGLLTATLFLGSCQSNDDAVREAENEVFAIHDEVMPKTSDILGLKKQLNQRLTAIDSLGEAGSPAATLRADEDREQLMRLRKNLSDADSSMMSWMNHYNGDTLTTLSSEEALRYLAEQKDQINEVKTRVNSSIEQARSFLGKN</sequence>
<protein>
    <submittedName>
        <fullName evidence="1">Viral A-type inclusion protein</fullName>
    </submittedName>
</protein>
<accession>A0A4Q2UL68</accession>
<dbReference type="PROSITE" id="PS51257">
    <property type="entry name" value="PROKAR_LIPOPROTEIN"/>
    <property type="match status" value="1"/>
</dbReference>
<evidence type="ECO:0000313" key="2">
    <source>
        <dbReference type="Proteomes" id="UP000290407"/>
    </source>
</evidence>